<organism evidence="5 6">
    <name type="scientific">Sphaerotilus microaerophilus</name>
    <dbReference type="NCBI Taxonomy" id="2914710"/>
    <lineage>
        <taxon>Bacteria</taxon>
        <taxon>Pseudomonadati</taxon>
        <taxon>Pseudomonadota</taxon>
        <taxon>Betaproteobacteria</taxon>
        <taxon>Burkholderiales</taxon>
        <taxon>Sphaerotilaceae</taxon>
        <taxon>Sphaerotilus</taxon>
    </lineage>
</organism>
<name>A0ABN6PKM1_9BURK</name>
<dbReference type="PANTHER" id="PTHR41542:SF1">
    <property type="entry name" value="BLL5807 PROTEIN"/>
    <property type="match status" value="1"/>
</dbReference>
<feature type="region of interest" description="Disordered" evidence="1">
    <location>
        <begin position="24"/>
        <end position="72"/>
    </location>
</feature>
<feature type="chain" id="PRO_5047003416" description="Tim44-like domain-containing protein" evidence="3">
    <location>
        <begin position="25"/>
        <end position="331"/>
    </location>
</feature>
<dbReference type="Pfam" id="PF04280">
    <property type="entry name" value="Tim44"/>
    <property type="match status" value="1"/>
</dbReference>
<dbReference type="InterPro" id="IPR032710">
    <property type="entry name" value="NTF2-like_dom_sf"/>
</dbReference>
<evidence type="ECO:0000256" key="1">
    <source>
        <dbReference type="SAM" id="MobiDB-lite"/>
    </source>
</evidence>
<feature type="signal peptide" evidence="3">
    <location>
        <begin position="1"/>
        <end position="24"/>
    </location>
</feature>
<reference evidence="5" key="1">
    <citation type="submission" date="2022-04" db="EMBL/GenBank/DDBJ databases">
        <title>Whole genome sequence of Sphaerotilus sp. FB-5.</title>
        <authorList>
            <person name="Takeda M."/>
            <person name="Narihara S."/>
            <person name="Akimoto M."/>
            <person name="Akimoto R."/>
            <person name="Nishiyashiki S."/>
            <person name="Murakami T."/>
        </authorList>
    </citation>
    <scope>NUCLEOTIDE SEQUENCE</scope>
    <source>
        <strain evidence="5">FB-5</strain>
    </source>
</reference>
<evidence type="ECO:0000259" key="4">
    <source>
        <dbReference type="SMART" id="SM00978"/>
    </source>
</evidence>
<evidence type="ECO:0000313" key="6">
    <source>
        <dbReference type="Proteomes" id="UP001057498"/>
    </source>
</evidence>
<dbReference type="PANTHER" id="PTHR41542">
    <property type="entry name" value="BLL5807 PROTEIN"/>
    <property type="match status" value="1"/>
</dbReference>
<feature type="transmembrane region" description="Helical" evidence="2">
    <location>
        <begin position="83"/>
        <end position="100"/>
    </location>
</feature>
<evidence type="ECO:0000256" key="2">
    <source>
        <dbReference type="SAM" id="Phobius"/>
    </source>
</evidence>
<accession>A0ABN6PKM1</accession>
<feature type="domain" description="Tim44-like" evidence="4">
    <location>
        <begin position="198"/>
        <end position="329"/>
    </location>
</feature>
<feature type="compositionally biased region" description="Low complexity" evidence="1">
    <location>
        <begin position="50"/>
        <end position="72"/>
    </location>
</feature>
<keyword evidence="2" id="KW-1133">Transmembrane helix</keyword>
<keyword evidence="2" id="KW-0472">Membrane</keyword>
<evidence type="ECO:0000313" key="5">
    <source>
        <dbReference type="EMBL" id="BDI05735.1"/>
    </source>
</evidence>
<sequence length="331" mass="34281">MKNWWLGALALVVAVGLTPPEAQAKRLGSGGMQRSMPSRSAADAPPPRQAPNQAAPAQQATPAQQAAPATAGAAAAQAGKRSWLGPIAGLAAGIGLAALLSHFGMGEAVANFLMMALLALAAVFVIGWLMRRFSAGKANAGASRSNPFEPAYAGAGAGSAGTAQPVNPTAAPMARQADFPAAAPGSAAASFAPGAASTAVATAPAVALPADFDRAAFERIAKLIFIRMQAANDRCDLNDLRQFTTPEMFASIRLDLQNRGDSTQQTDVVHVDAEVLDLAREDGREVVSVRYHGQVREEPSHPATPFDEVWHLVRPADGSRDWAIAGIQPLQ</sequence>
<dbReference type="SMART" id="SM00978">
    <property type="entry name" value="Tim44"/>
    <property type="match status" value="1"/>
</dbReference>
<gene>
    <name evidence="5" type="ORF">CATMQ487_27050</name>
</gene>
<feature type="transmembrane region" description="Helical" evidence="2">
    <location>
        <begin position="112"/>
        <end position="130"/>
    </location>
</feature>
<keyword evidence="3" id="KW-0732">Signal</keyword>
<protein>
    <recommendedName>
        <fullName evidence="4">Tim44-like domain-containing protein</fullName>
    </recommendedName>
</protein>
<dbReference type="EMBL" id="AP025730">
    <property type="protein sequence ID" value="BDI05735.1"/>
    <property type="molecule type" value="Genomic_DNA"/>
</dbReference>
<evidence type="ECO:0000256" key="3">
    <source>
        <dbReference type="SAM" id="SignalP"/>
    </source>
</evidence>
<dbReference type="InterPro" id="IPR007379">
    <property type="entry name" value="Tim44-like_dom"/>
</dbReference>
<keyword evidence="2" id="KW-0812">Transmembrane</keyword>
<dbReference type="SUPFAM" id="SSF54427">
    <property type="entry name" value="NTF2-like"/>
    <property type="match status" value="1"/>
</dbReference>
<proteinExistence type="predicted"/>
<keyword evidence="6" id="KW-1185">Reference proteome</keyword>
<dbReference type="Proteomes" id="UP001057498">
    <property type="component" value="Chromosome"/>
</dbReference>